<keyword evidence="1" id="KW-0472">Membrane</keyword>
<feature type="transmembrane region" description="Helical" evidence="1">
    <location>
        <begin position="16"/>
        <end position="36"/>
    </location>
</feature>
<dbReference type="OrthoDB" id="2967280at2"/>
<protein>
    <submittedName>
        <fullName evidence="2">Uncharacterized protein</fullName>
    </submittedName>
</protein>
<keyword evidence="3" id="KW-1185">Reference proteome</keyword>
<proteinExistence type="predicted"/>
<accession>A0A494Z805</accession>
<dbReference type="Proteomes" id="UP000281813">
    <property type="component" value="Unassembled WGS sequence"/>
</dbReference>
<keyword evidence="1" id="KW-1133">Transmembrane helix</keyword>
<reference evidence="2 3" key="1">
    <citation type="journal article" date="2015" name="Antonie Van Leeuwenhoek">
        <title>Oceanobacillus bengalensis sp. nov., a bacterium isolated from seawater of the Bay of Bengal.</title>
        <authorList>
            <person name="Yongchang O."/>
            <person name="Xiang W."/>
            <person name="Wang G."/>
        </authorList>
    </citation>
    <scope>NUCLEOTIDE SEQUENCE [LARGE SCALE GENOMIC DNA]</scope>
    <source>
        <strain evidence="2 3">MCCC 1K00260</strain>
    </source>
</reference>
<sequence length="122" mass="14589">MLLELMNELLSEFSPIYFYFGLLLTIVYFDPFQFTVKRKIVENQLYMRHSHELKYQTLPRQSLIPRIIELRNWLTTKVKRVEAPDDDADAHSFSYPNLNQIRGGQKWKKHLYSLLLKNIALS</sequence>
<dbReference type="EMBL" id="RBZO01000001">
    <property type="protein sequence ID" value="RKQ18667.1"/>
    <property type="molecule type" value="Genomic_DNA"/>
</dbReference>
<organism evidence="2 3">
    <name type="scientific">Oceanobacillus bengalensis</name>
    <dbReference type="NCBI Taxonomy" id="1435466"/>
    <lineage>
        <taxon>Bacteria</taxon>
        <taxon>Bacillati</taxon>
        <taxon>Bacillota</taxon>
        <taxon>Bacilli</taxon>
        <taxon>Bacillales</taxon>
        <taxon>Bacillaceae</taxon>
        <taxon>Oceanobacillus</taxon>
    </lineage>
</organism>
<keyword evidence="1" id="KW-0812">Transmembrane</keyword>
<name>A0A494Z805_9BACI</name>
<dbReference type="AlphaFoldDB" id="A0A494Z805"/>
<evidence type="ECO:0000256" key="1">
    <source>
        <dbReference type="SAM" id="Phobius"/>
    </source>
</evidence>
<dbReference type="RefSeq" id="WP_121127639.1">
    <property type="nucleotide sequence ID" value="NZ_JBHUFK010000020.1"/>
</dbReference>
<evidence type="ECO:0000313" key="3">
    <source>
        <dbReference type="Proteomes" id="UP000281813"/>
    </source>
</evidence>
<evidence type="ECO:0000313" key="2">
    <source>
        <dbReference type="EMBL" id="RKQ18667.1"/>
    </source>
</evidence>
<gene>
    <name evidence="2" type="ORF">D8M05_00705</name>
</gene>
<comment type="caution">
    <text evidence="2">The sequence shown here is derived from an EMBL/GenBank/DDBJ whole genome shotgun (WGS) entry which is preliminary data.</text>
</comment>